<evidence type="ECO:0000313" key="4">
    <source>
        <dbReference type="Proteomes" id="UP001154282"/>
    </source>
</evidence>
<comment type="caution">
    <text evidence="3">The sequence shown here is derived from an EMBL/GenBank/DDBJ whole genome shotgun (WGS) entry which is preliminary data.</text>
</comment>
<dbReference type="Proteomes" id="UP001154282">
    <property type="component" value="Unassembled WGS sequence"/>
</dbReference>
<dbReference type="EMBL" id="CAMGYJ010000007">
    <property type="protein sequence ID" value="CAI0445337.1"/>
    <property type="molecule type" value="Genomic_DNA"/>
</dbReference>
<evidence type="ECO:0000256" key="1">
    <source>
        <dbReference type="SAM" id="MobiDB-lite"/>
    </source>
</evidence>
<keyword evidence="4" id="KW-1185">Reference proteome</keyword>
<dbReference type="AlphaFoldDB" id="A0AAV0MGC9"/>
<gene>
    <name evidence="3" type="ORF">LITE_LOCUS28520</name>
    <name evidence="2" type="ORF">LITE_LOCUS6401</name>
</gene>
<name>A0AAV0MGC9_9ROSI</name>
<protein>
    <submittedName>
        <fullName evidence="3">Uncharacterized protein</fullName>
    </submittedName>
</protein>
<accession>A0AAV0MGC9</accession>
<dbReference type="EMBL" id="CAMGYJ010000003">
    <property type="protein sequence ID" value="CAI0389720.1"/>
    <property type="molecule type" value="Genomic_DNA"/>
</dbReference>
<organism evidence="3 4">
    <name type="scientific">Linum tenue</name>
    <dbReference type="NCBI Taxonomy" id="586396"/>
    <lineage>
        <taxon>Eukaryota</taxon>
        <taxon>Viridiplantae</taxon>
        <taxon>Streptophyta</taxon>
        <taxon>Embryophyta</taxon>
        <taxon>Tracheophyta</taxon>
        <taxon>Spermatophyta</taxon>
        <taxon>Magnoliopsida</taxon>
        <taxon>eudicotyledons</taxon>
        <taxon>Gunneridae</taxon>
        <taxon>Pentapetalae</taxon>
        <taxon>rosids</taxon>
        <taxon>fabids</taxon>
        <taxon>Malpighiales</taxon>
        <taxon>Linaceae</taxon>
        <taxon>Linum</taxon>
    </lineage>
</organism>
<sequence>MPKTHSSPSLLCSPEKKSPTLDSDTAIFFSSVPEFIGARIEFIKGSA</sequence>
<evidence type="ECO:0000313" key="2">
    <source>
        <dbReference type="EMBL" id="CAI0389720.1"/>
    </source>
</evidence>
<feature type="region of interest" description="Disordered" evidence="1">
    <location>
        <begin position="1"/>
        <end position="20"/>
    </location>
</feature>
<evidence type="ECO:0000313" key="3">
    <source>
        <dbReference type="EMBL" id="CAI0445337.1"/>
    </source>
</evidence>
<reference evidence="3" key="1">
    <citation type="submission" date="2022-08" db="EMBL/GenBank/DDBJ databases">
        <authorList>
            <person name="Gutierrez-Valencia J."/>
        </authorList>
    </citation>
    <scope>NUCLEOTIDE SEQUENCE</scope>
</reference>
<proteinExistence type="predicted"/>
<feature type="compositionally biased region" description="Polar residues" evidence="1">
    <location>
        <begin position="1"/>
        <end position="10"/>
    </location>
</feature>